<dbReference type="InterPro" id="IPR023577">
    <property type="entry name" value="CYTH_domain"/>
</dbReference>
<dbReference type="PANTHER" id="PTHR40114">
    <property type="entry name" value="SLR0698 PROTEIN"/>
    <property type="match status" value="1"/>
</dbReference>
<proteinExistence type="predicted"/>
<dbReference type="PROSITE" id="PS51707">
    <property type="entry name" value="CYTH"/>
    <property type="match status" value="1"/>
</dbReference>
<name>A0ABS2GB10_9FIRM</name>
<evidence type="ECO:0000313" key="3">
    <source>
        <dbReference type="Proteomes" id="UP000729290"/>
    </source>
</evidence>
<dbReference type="SUPFAM" id="SSF55154">
    <property type="entry name" value="CYTH-like phosphatases"/>
    <property type="match status" value="1"/>
</dbReference>
<evidence type="ECO:0000259" key="1">
    <source>
        <dbReference type="PROSITE" id="PS51707"/>
    </source>
</evidence>
<dbReference type="InterPro" id="IPR033469">
    <property type="entry name" value="CYTH-like_dom_sf"/>
</dbReference>
<gene>
    <name evidence="2" type="ORF">H9X83_10975</name>
</gene>
<evidence type="ECO:0000313" key="2">
    <source>
        <dbReference type="EMBL" id="MBM6878676.1"/>
    </source>
</evidence>
<protein>
    <submittedName>
        <fullName evidence="2">CYTH domain-containing protein</fullName>
    </submittedName>
</protein>
<sequence length="154" mass="17779">MEIERKFLTKEVPFSLNVYPSHQISQCYISLSPTIRLRRQDQDFILTVKGKGLMAKEEFELPLSREEYEKLLEKAETPPVEKRRYLVPLENGLTAEVDIYEGPLLGLTTTEVEFTSMEEAKAFVPPQWFGKDVTMDKAYKNTALALYGIPEEKE</sequence>
<accession>A0ABS2GB10</accession>
<dbReference type="PANTHER" id="PTHR40114:SF1">
    <property type="entry name" value="SLR0698 PROTEIN"/>
    <property type="match status" value="1"/>
</dbReference>
<dbReference type="InterPro" id="IPR012042">
    <property type="entry name" value="NeuTTM/CthTTM-like"/>
</dbReference>
<comment type="caution">
    <text evidence="2">The sequence shown here is derived from an EMBL/GenBank/DDBJ whole genome shotgun (WGS) entry which is preliminary data.</text>
</comment>
<dbReference type="RefSeq" id="WP_205134336.1">
    <property type="nucleotide sequence ID" value="NZ_JACSNT010000016.1"/>
</dbReference>
<dbReference type="EMBL" id="JACSNV010000018">
    <property type="protein sequence ID" value="MBM6878676.1"/>
    <property type="molecule type" value="Genomic_DNA"/>
</dbReference>
<reference evidence="2 3" key="1">
    <citation type="journal article" date="2021" name="Sci. Rep.">
        <title>The distribution of antibiotic resistance genes in chicken gut microbiota commensals.</title>
        <authorList>
            <person name="Juricova H."/>
            <person name="Matiasovicova J."/>
            <person name="Kubasova T."/>
            <person name="Cejkova D."/>
            <person name="Rychlik I."/>
        </authorList>
    </citation>
    <scope>NUCLEOTIDE SEQUENCE [LARGE SCALE GENOMIC DNA]</scope>
    <source>
        <strain evidence="2 3">An431b</strain>
    </source>
</reference>
<dbReference type="Gene3D" id="2.40.320.10">
    <property type="entry name" value="Hypothetical Protein Pfu-838710-001"/>
    <property type="match status" value="1"/>
</dbReference>
<feature type="domain" description="CYTH" evidence="1">
    <location>
        <begin position="1"/>
        <end position="154"/>
    </location>
</feature>
<dbReference type="SMART" id="SM01118">
    <property type="entry name" value="CYTH"/>
    <property type="match status" value="1"/>
</dbReference>
<keyword evidence="3" id="KW-1185">Reference proteome</keyword>
<dbReference type="Proteomes" id="UP000729290">
    <property type="component" value="Unassembled WGS sequence"/>
</dbReference>
<organism evidence="2 3">
    <name type="scientific">Anaerotignum lactatifermentans</name>
    <dbReference type="NCBI Taxonomy" id="160404"/>
    <lineage>
        <taxon>Bacteria</taxon>
        <taxon>Bacillati</taxon>
        <taxon>Bacillota</taxon>
        <taxon>Clostridia</taxon>
        <taxon>Lachnospirales</taxon>
        <taxon>Anaerotignaceae</taxon>
        <taxon>Anaerotignum</taxon>
    </lineage>
</organism>
<dbReference type="CDD" id="cd07761">
    <property type="entry name" value="CYTH-like_CthTTM-like"/>
    <property type="match status" value="1"/>
</dbReference>
<dbReference type="PIRSF" id="PIRSF016487">
    <property type="entry name" value="CYTH_UCP016487"/>
    <property type="match status" value="1"/>
</dbReference>